<name>A6VY87_MARMS</name>
<dbReference type="SUPFAM" id="SSF50129">
    <property type="entry name" value="GroES-like"/>
    <property type="match status" value="1"/>
</dbReference>
<dbReference type="InterPro" id="IPR020843">
    <property type="entry name" value="ER"/>
</dbReference>
<evidence type="ECO:0000259" key="3">
    <source>
        <dbReference type="SMART" id="SM00829"/>
    </source>
</evidence>
<dbReference type="InterPro" id="IPR013149">
    <property type="entry name" value="ADH-like_C"/>
</dbReference>
<dbReference type="SUPFAM" id="SSF51735">
    <property type="entry name" value="NAD(P)-binding Rossmann-fold domains"/>
    <property type="match status" value="1"/>
</dbReference>
<dbReference type="CDD" id="cd05286">
    <property type="entry name" value="QOR2"/>
    <property type="match status" value="1"/>
</dbReference>
<dbReference type="EMBL" id="CP000749">
    <property type="protein sequence ID" value="ABR71416.1"/>
    <property type="molecule type" value="Genomic_DNA"/>
</dbReference>
<dbReference type="PANTHER" id="PTHR48106:SF13">
    <property type="entry name" value="QUINONE OXIDOREDUCTASE-RELATED"/>
    <property type="match status" value="1"/>
</dbReference>
<dbReference type="Gene3D" id="3.90.180.10">
    <property type="entry name" value="Medium-chain alcohol dehydrogenases, catalytic domain"/>
    <property type="match status" value="1"/>
</dbReference>
<dbReference type="GO" id="GO:0003960">
    <property type="term" value="F:quinone reductase (NADPH) activity"/>
    <property type="evidence" value="ECO:0007669"/>
    <property type="project" value="InterPro"/>
</dbReference>
<keyword evidence="1" id="KW-0521">NADP</keyword>
<dbReference type="Pfam" id="PF00107">
    <property type="entry name" value="ADH_zinc_N"/>
    <property type="match status" value="1"/>
</dbReference>
<dbReference type="AlphaFoldDB" id="A6VY87"/>
<dbReference type="Gene3D" id="3.40.50.720">
    <property type="entry name" value="NAD(P)-binding Rossmann-like Domain"/>
    <property type="match status" value="1"/>
</dbReference>
<dbReference type="PANTHER" id="PTHR48106">
    <property type="entry name" value="QUINONE OXIDOREDUCTASE PIG3-RELATED"/>
    <property type="match status" value="1"/>
</dbReference>
<dbReference type="KEGG" id="mmw:Mmwyl1_2497"/>
<proteinExistence type="predicted"/>
<reference evidence="4" key="1">
    <citation type="submission" date="2007-06" db="EMBL/GenBank/DDBJ databases">
        <title>Complete sequence of Marinomonas sp. MWYL1.</title>
        <authorList>
            <consortium name="US DOE Joint Genome Institute"/>
            <person name="Copeland A."/>
            <person name="Lucas S."/>
            <person name="Lapidus A."/>
            <person name="Barry K."/>
            <person name="Glavina del Rio T."/>
            <person name="Dalin E."/>
            <person name="Tice H."/>
            <person name="Pitluck S."/>
            <person name="Kiss H."/>
            <person name="Brettin T."/>
            <person name="Bruce D."/>
            <person name="Detter J.C."/>
            <person name="Han C."/>
            <person name="Schmutz J."/>
            <person name="Larimer F."/>
            <person name="Land M."/>
            <person name="Hauser L."/>
            <person name="Kyrpides N."/>
            <person name="Kim E."/>
            <person name="Johnston A.W.B."/>
            <person name="Todd J.D."/>
            <person name="Rogers R."/>
            <person name="Wexler M."/>
            <person name="Bond P.L."/>
            <person name="Li Y."/>
            <person name="Richardson P."/>
        </authorList>
    </citation>
    <scope>NUCLEOTIDE SEQUENCE [LARGE SCALE GENOMIC DNA]</scope>
    <source>
        <strain evidence="4">MWYL1</strain>
    </source>
</reference>
<dbReference type="InterPro" id="IPR047618">
    <property type="entry name" value="QOR-like"/>
</dbReference>
<evidence type="ECO:0000256" key="2">
    <source>
        <dbReference type="ARBA" id="ARBA00023002"/>
    </source>
</evidence>
<evidence type="ECO:0000313" key="4">
    <source>
        <dbReference type="EMBL" id="ABR71416.1"/>
    </source>
</evidence>
<organism evidence="4">
    <name type="scientific">Marinomonas sp. (strain MWYL1)</name>
    <dbReference type="NCBI Taxonomy" id="400668"/>
    <lineage>
        <taxon>Bacteria</taxon>
        <taxon>Pseudomonadati</taxon>
        <taxon>Pseudomonadota</taxon>
        <taxon>Gammaproteobacteria</taxon>
        <taxon>Oceanospirillales</taxon>
        <taxon>Oceanospirillaceae</taxon>
        <taxon>Marinomonas</taxon>
    </lineage>
</organism>
<protein>
    <submittedName>
        <fullName evidence="4">Alcohol dehydrogenase zinc-binding domain protein</fullName>
    </submittedName>
</protein>
<dbReference type="InterPro" id="IPR013154">
    <property type="entry name" value="ADH-like_N"/>
</dbReference>
<evidence type="ECO:0000256" key="1">
    <source>
        <dbReference type="ARBA" id="ARBA00022857"/>
    </source>
</evidence>
<dbReference type="eggNOG" id="COG0604">
    <property type="taxonomic scope" value="Bacteria"/>
</dbReference>
<dbReference type="SMART" id="SM00829">
    <property type="entry name" value="PKS_ER"/>
    <property type="match status" value="1"/>
</dbReference>
<sequence length="368" mass="39329">MTSNVVKASVTSPTTKPELDGLVMAKNRYGTALQHSWNKNLYEKLIMKAVVMNQAGNSNVLAYVERQEPETTAGQVLVEVTVAGVNFMDIGVRQGTAWNEISDPKILGVEGAGRVLAVGDEVKNFDIGQRVAWVYAPGSYAEKISIPASSLVHIPDDIDDKTAASLMMQGLTASHFATDFYPIQTGDIAFVHAASGGVGLLLTQIIKLHGGKVIGRVSSASKVATAKAAGADHVIVDTEGKFAEEALRLSGGEGVHVVFDGSGPSTFQGSLDVLRRSGTFCWYGPVLGGPGQLDIMSLPKSIKLGYAVFFDHIHTPELLRARSARLFEWFRKGKLTITIGNEYSLADASKAHSDMESRATTGKLLLIP</sequence>
<feature type="domain" description="Enoyl reductase (ER)" evidence="3">
    <location>
        <begin position="56"/>
        <end position="366"/>
    </location>
</feature>
<keyword evidence="2" id="KW-0560">Oxidoreductase</keyword>
<dbReference type="Pfam" id="PF08240">
    <property type="entry name" value="ADH_N"/>
    <property type="match status" value="1"/>
</dbReference>
<dbReference type="GO" id="GO:0035925">
    <property type="term" value="F:mRNA 3'-UTR AU-rich region binding"/>
    <property type="evidence" value="ECO:0007669"/>
    <property type="project" value="TreeGrafter"/>
</dbReference>
<dbReference type="GO" id="GO:0070402">
    <property type="term" value="F:NADPH binding"/>
    <property type="evidence" value="ECO:0007669"/>
    <property type="project" value="TreeGrafter"/>
</dbReference>
<gene>
    <name evidence="4" type="ordered locus">Mmwyl1_2497</name>
</gene>
<dbReference type="STRING" id="400668.Mmwyl1_2497"/>
<accession>A6VY87</accession>
<dbReference type="InterPro" id="IPR036291">
    <property type="entry name" value="NAD(P)-bd_dom_sf"/>
</dbReference>
<dbReference type="InterPro" id="IPR011032">
    <property type="entry name" value="GroES-like_sf"/>
</dbReference>
<dbReference type="GO" id="GO:0005829">
    <property type="term" value="C:cytosol"/>
    <property type="evidence" value="ECO:0007669"/>
    <property type="project" value="TreeGrafter"/>
</dbReference>
<dbReference type="HOGENOM" id="CLU_026673_3_1_6"/>